<dbReference type="GO" id="GO:0016607">
    <property type="term" value="C:nuclear speck"/>
    <property type="evidence" value="ECO:0007669"/>
    <property type="project" value="EnsemblPlants"/>
</dbReference>
<keyword evidence="6" id="KW-1185">Reference proteome</keyword>
<dbReference type="Gene3D" id="1.25.40.90">
    <property type="match status" value="1"/>
</dbReference>
<dbReference type="GO" id="GO:0006397">
    <property type="term" value="P:mRNA processing"/>
    <property type="evidence" value="ECO:0007669"/>
    <property type="project" value="UniProtKB-KW"/>
</dbReference>
<dbReference type="InterPro" id="IPR056922">
    <property type="entry name" value="SWAP1_C"/>
</dbReference>
<feature type="compositionally biased region" description="Low complexity" evidence="2">
    <location>
        <begin position="394"/>
        <end position="407"/>
    </location>
</feature>
<dbReference type="GO" id="GO:0010017">
    <property type="term" value="P:red or far-red light signaling pathway"/>
    <property type="evidence" value="ECO:0007669"/>
    <property type="project" value="EnsemblPlants"/>
</dbReference>
<dbReference type="SMART" id="SM00582">
    <property type="entry name" value="RPR"/>
    <property type="match status" value="1"/>
</dbReference>
<dbReference type="GO" id="GO:0006874">
    <property type="term" value="P:intracellular calcium ion homeostasis"/>
    <property type="evidence" value="ECO:0007669"/>
    <property type="project" value="TreeGrafter"/>
</dbReference>
<protein>
    <recommendedName>
        <fullName evidence="7">Calcium homeostasis endoplasmic reticulum protein</fullName>
    </recommendedName>
</protein>
<keyword evidence="1" id="KW-0507">mRNA processing</keyword>
<dbReference type="InterPro" id="IPR008942">
    <property type="entry name" value="ENTH_VHS"/>
</dbReference>
<feature type="compositionally biased region" description="Low complexity" evidence="2">
    <location>
        <begin position="452"/>
        <end position="462"/>
    </location>
</feature>
<feature type="compositionally biased region" description="Low complexity" evidence="2">
    <location>
        <begin position="583"/>
        <end position="594"/>
    </location>
</feature>
<dbReference type="RefSeq" id="XP_048540881.1">
    <property type="nucleotide sequence ID" value="XM_048684924.1"/>
</dbReference>
<organism evidence="5 6">
    <name type="scientific">Triticum urartu</name>
    <name type="common">Red wild einkorn</name>
    <name type="synonym">Crithodium urartu</name>
    <dbReference type="NCBI Taxonomy" id="4572"/>
    <lineage>
        <taxon>Eukaryota</taxon>
        <taxon>Viridiplantae</taxon>
        <taxon>Streptophyta</taxon>
        <taxon>Embryophyta</taxon>
        <taxon>Tracheophyta</taxon>
        <taxon>Spermatophyta</taxon>
        <taxon>Magnoliopsida</taxon>
        <taxon>Liliopsida</taxon>
        <taxon>Poales</taxon>
        <taxon>Poaceae</taxon>
        <taxon>BOP clade</taxon>
        <taxon>Pooideae</taxon>
        <taxon>Triticodae</taxon>
        <taxon>Triticeae</taxon>
        <taxon>Triticinae</taxon>
        <taxon>Triticum</taxon>
    </lineage>
</organism>
<evidence type="ECO:0008006" key="7">
    <source>
        <dbReference type="Google" id="ProtNLM"/>
    </source>
</evidence>
<feature type="domain" description="CID" evidence="4">
    <location>
        <begin position="236"/>
        <end position="377"/>
    </location>
</feature>
<evidence type="ECO:0000313" key="5">
    <source>
        <dbReference type="EnsemblPlants" id="TuG1812G0700004848.01.T01"/>
    </source>
</evidence>
<dbReference type="Pfam" id="PF25123">
    <property type="entry name" value="SWAP1_C"/>
    <property type="match status" value="1"/>
</dbReference>
<feature type="region of interest" description="Disordered" evidence="2">
    <location>
        <begin position="1"/>
        <end position="118"/>
    </location>
</feature>
<dbReference type="InterPro" id="IPR035967">
    <property type="entry name" value="SWAP/Surp_sf"/>
</dbReference>
<reference evidence="5" key="2">
    <citation type="submission" date="2018-03" db="EMBL/GenBank/DDBJ databases">
        <title>The Triticum urartu genome reveals the dynamic nature of wheat genome evolution.</title>
        <authorList>
            <person name="Ling H."/>
            <person name="Ma B."/>
            <person name="Shi X."/>
            <person name="Liu H."/>
            <person name="Dong L."/>
            <person name="Sun H."/>
            <person name="Cao Y."/>
            <person name="Gao Q."/>
            <person name="Zheng S."/>
            <person name="Li Y."/>
            <person name="Yu Y."/>
            <person name="Du H."/>
            <person name="Qi M."/>
            <person name="Li Y."/>
            <person name="Yu H."/>
            <person name="Cui Y."/>
            <person name="Wang N."/>
            <person name="Chen C."/>
            <person name="Wu H."/>
            <person name="Zhao Y."/>
            <person name="Zhang J."/>
            <person name="Li Y."/>
            <person name="Zhou W."/>
            <person name="Zhang B."/>
            <person name="Hu W."/>
            <person name="Eijk M."/>
            <person name="Tang J."/>
            <person name="Witsenboer H."/>
            <person name="Zhao S."/>
            <person name="Li Z."/>
            <person name="Zhang A."/>
            <person name="Wang D."/>
            <person name="Liang C."/>
        </authorList>
    </citation>
    <scope>NUCLEOTIDE SEQUENCE [LARGE SCALE GENOMIC DNA]</scope>
    <source>
        <strain evidence="5">cv. G1812</strain>
    </source>
</reference>
<dbReference type="GO" id="GO:0003723">
    <property type="term" value="F:RNA binding"/>
    <property type="evidence" value="ECO:0007669"/>
    <property type="project" value="InterPro"/>
</dbReference>
<dbReference type="EnsemblPlants" id="TuG1812G0700004848.01.T01">
    <property type="protein sequence ID" value="TuG1812G0700004848.01.T01"/>
    <property type="gene ID" value="TuG1812G0700004848.01"/>
</dbReference>
<dbReference type="GO" id="GO:0043484">
    <property type="term" value="P:regulation of RNA splicing"/>
    <property type="evidence" value="ECO:0007669"/>
    <property type="project" value="EnsemblPlants"/>
</dbReference>
<dbReference type="Gramene" id="TuG1812G0700004848.01.T01">
    <property type="protein sequence ID" value="TuG1812G0700004848.01.T01"/>
    <property type="gene ID" value="TuG1812G0700004848.01"/>
</dbReference>
<evidence type="ECO:0000313" key="6">
    <source>
        <dbReference type="Proteomes" id="UP000015106"/>
    </source>
</evidence>
<feature type="compositionally biased region" description="Low complexity" evidence="2">
    <location>
        <begin position="1"/>
        <end position="20"/>
    </location>
</feature>
<dbReference type="SUPFAM" id="SSF109905">
    <property type="entry name" value="Surp module (SWAP domain)"/>
    <property type="match status" value="1"/>
</dbReference>
<dbReference type="Gene3D" id="1.10.10.790">
    <property type="entry name" value="Surp module"/>
    <property type="match status" value="1"/>
</dbReference>
<dbReference type="KEGG" id="tua:125520100"/>
<dbReference type="InterPro" id="IPR000061">
    <property type="entry name" value="Surp"/>
</dbReference>
<name>A0A8R7R2Z7_TRIUA</name>
<feature type="region of interest" description="Disordered" evidence="2">
    <location>
        <begin position="520"/>
        <end position="630"/>
    </location>
</feature>
<dbReference type="PROSITE" id="PS50128">
    <property type="entry name" value="SURP"/>
    <property type="match status" value="1"/>
</dbReference>
<reference evidence="5" key="3">
    <citation type="submission" date="2022-06" db="UniProtKB">
        <authorList>
            <consortium name="EnsemblPlants"/>
        </authorList>
    </citation>
    <scope>IDENTIFICATION</scope>
</reference>
<accession>A0A8R7R2Z7</accession>
<dbReference type="GeneID" id="125520100"/>
<dbReference type="Pfam" id="PF04818">
    <property type="entry name" value="CID"/>
    <property type="match status" value="1"/>
</dbReference>
<gene>
    <name evidence="5" type="primary">LOC125520100</name>
</gene>
<feature type="compositionally biased region" description="Low complexity" evidence="2">
    <location>
        <begin position="615"/>
        <end position="624"/>
    </location>
</feature>
<evidence type="ECO:0000256" key="1">
    <source>
        <dbReference type="ARBA" id="ARBA00022664"/>
    </source>
</evidence>
<reference evidence="6" key="1">
    <citation type="journal article" date="2013" name="Nature">
        <title>Draft genome of the wheat A-genome progenitor Triticum urartu.</title>
        <authorList>
            <person name="Ling H.Q."/>
            <person name="Zhao S."/>
            <person name="Liu D."/>
            <person name="Wang J."/>
            <person name="Sun H."/>
            <person name="Zhang C."/>
            <person name="Fan H."/>
            <person name="Li D."/>
            <person name="Dong L."/>
            <person name="Tao Y."/>
            <person name="Gao C."/>
            <person name="Wu H."/>
            <person name="Li Y."/>
            <person name="Cui Y."/>
            <person name="Guo X."/>
            <person name="Zheng S."/>
            <person name="Wang B."/>
            <person name="Yu K."/>
            <person name="Liang Q."/>
            <person name="Yang W."/>
            <person name="Lou X."/>
            <person name="Chen J."/>
            <person name="Feng M."/>
            <person name="Jian J."/>
            <person name="Zhang X."/>
            <person name="Luo G."/>
            <person name="Jiang Y."/>
            <person name="Liu J."/>
            <person name="Wang Z."/>
            <person name="Sha Y."/>
            <person name="Zhang B."/>
            <person name="Wu H."/>
            <person name="Tang D."/>
            <person name="Shen Q."/>
            <person name="Xue P."/>
            <person name="Zou S."/>
            <person name="Wang X."/>
            <person name="Liu X."/>
            <person name="Wang F."/>
            <person name="Yang Y."/>
            <person name="An X."/>
            <person name="Dong Z."/>
            <person name="Zhang K."/>
            <person name="Zhang X."/>
            <person name="Luo M.C."/>
            <person name="Dvorak J."/>
            <person name="Tong Y."/>
            <person name="Wang J."/>
            <person name="Yang H."/>
            <person name="Li Z."/>
            <person name="Wang D."/>
            <person name="Zhang A."/>
            <person name="Wang J."/>
        </authorList>
    </citation>
    <scope>NUCLEOTIDE SEQUENCE</scope>
    <source>
        <strain evidence="6">cv. G1812</strain>
    </source>
</reference>
<dbReference type="OrthoDB" id="21470at2759"/>
<dbReference type="GO" id="GO:0048471">
    <property type="term" value="C:perinuclear region of cytoplasm"/>
    <property type="evidence" value="ECO:0007669"/>
    <property type="project" value="TreeGrafter"/>
</dbReference>
<dbReference type="Pfam" id="PF01805">
    <property type="entry name" value="Surp"/>
    <property type="match status" value="1"/>
</dbReference>
<evidence type="ECO:0000259" key="4">
    <source>
        <dbReference type="PROSITE" id="PS51391"/>
    </source>
</evidence>
<dbReference type="PRINTS" id="PR01217">
    <property type="entry name" value="PRICHEXTENSN"/>
</dbReference>
<feature type="region of interest" description="Disordered" evidence="2">
    <location>
        <begin position="376"/>
        <end position="464"/>
    </location>
</feature>
<dbReference type="PROSITE" id="PS51391">
    <property type="entry name" value="CID"/>
    <property type="match status" value="1"/>
</dbReference>
<dbReference type="Proteomes" id="UP000015106">
    <property type="component" value="Chromosome 7"/>
</dbReference>
<sequence length="630" mass="68998">MDRQAQDYAAAAMAYAQAQQQPPPQYGFHPQAQPQYPHHPHAGPPYAAPMPQYAPYPRAMPPPQQQLYPHLPPHQQPSPYPPPHAMPGHASQPPHPYMHPPPFESAPPAPAPPPADPELQKRIDKLVEYIAKNGPEFEIVIRDKQHDNPDYAFIFGGDGHAYYRYMLWVTGRPPMAPYPPGSVHMMPPMGPMAHGPPPPMHQPGYPPFYDQHQHFGAHGHGEYETGATFKGLSGPLPADVAAELHDVLTNLNGTKESIKGAKTWFMQRAPFAPALAEALRERVFALEDSERQLHIVFLVNDILFEGLQRRANIQDLDNEAIAFQSVLGSMLVRIYNNPQNKDENQTRLEKILQFWGSKEVYDQETVANLEREMKGGISYPSAPQHVSPDPSTFSGSAKPSKWSSAPPEMEKASQPAPSAQFPGNQHPAGVYGQTTFPGSLPVQPSLLPPALPQSTAPANANDPTPPPYPLFPPGLIPGMVRKMQIGSGVPYSPLSPLDIPTTIPPSTVPESEILERVTRFFKEIGEENPSEGPMKQGEPGDYDDYERELPARKGGACIPPPASLHVNPETGMRADGSFDSKPGSSGRLGLGASADPSEVSHQYGDVYSSYRKQRSSNYHSSISSRAVAPR</sequence>
<feature type="compositionally biased region" description="Pro residues" evidence="2">
    <location>
        <begin position="42"/>
        <end position="85"/>
    </location>
</feature>
<feature type="domain" description="SURP motif" evidence="3">
    <location>
        <begin position="122"/>
        <end position="166"/>
    </location>
</feature>
<dbReference type="InterPro" id="IPR006569">
    <property type="entry name" value="CID_dom"/>
</dbReference>
<evidence type="ECO:0000259" key="3">
    <source>
        <dbReference type="PROSITE" id="PS50128"/>
    </source>
</evidence>
<proteinExistence type="predicted"/>
<feature type="compositionally biased region" description="Pro residues" evidence="2">
    <location>
        <begin position="93"/>
        <end position="116"/>
    </location>
</feature>
<dbReference type="GO" id="GO:0010099">
    <property type="term" value="P:regulation of photomorphogenesis"/>
    <property type="evidence" value="ECO:0007669"/>
    <property type="project" value="EnsemblPlants"/>
</dbReference>
<dbReference type="AlphaFoldDB" id="A0A8R7R2Z7"/>
<dbReference type="PANTHER" id="PTHR12323:SF0">
    <property type="entry name" value="CALCIUM HOMEOSTASIS ENDOPLASMIC RETICULUM PROTEIN"/>
    <property type="match status" value="1"/>
</dbReference>
<evidence type="ECO:0000256" key="2">
    <source>
        <dbReference type="SAM" id="MobiDB-lite"/>
    </source>
</evidence>
<dbReference type="SMART" id="SM00648">
    <property type="entry name" value="SWAP"/>
    <property type="match status" value="1"/>
</dbReference>
<dbReference type="PANTHER" id="PTHR12323">
    <property type="entry name" value="SR-RELATED CTD ASSOCIATED FACTOR 6"/>
    <property type="match status" value="1"/>
</dbReference>
<dbReference type="GO" id="GO:0010114">
    <property type="term" value="P:response to red light"/>
    <property type="evidence" value="ECO:0007669"/>
    <property type="project" value="EnsemblPlants"/>
</dbReference>